<organism evidence="2">
    <name type="scientific">bioreactor metagenome</name>
    <dbReference type="NCBI Taxonomy" id="1076179"/>
    <lineage>
        <taxon>unclassified sequences</taxon>
        <taxon>metagenomes</taxon>
        <taxon>ecological metagenomes</taxon>
    </lineage>
</organism>
<feature type="domain" description="Peptidase S9 prolyl oligopeptidase catalytic" evidence="1">
    <location>
        <begin position="236"/>
        <end position="417"/>
    </location>
</feature>
<evidence type="ECO:0000259" key="1">
    <source>
        <dbReference type="Pfam" id="PF00326"/>
    </source>
</evidence>
<gene>
    <name evidence="2" type="ORF">SDC9_114062</name>
</gene>
<reference evidence="2" key="1">
    <citation type="submission" date="2019-08" db="EMBL/GenBank/DDBJ databases">
        <authorList>
            <person name="Kucharzyk K."/>
            <person name="Murdoch R.W."/>
            <person name="Higgins S."/>
            <person name="Loffler F."/>
        </authorList>
    </citation>
    <scope>NUCLEOTIDE SEQUENCE</scope>
</reference>
<dbReference type="Pfam" id="PF00326">
    <property type="entry name" value="Peptidase_S9"/>
    <property type="match status" value="1"/>
</dbReference>
<proteinExistence type="predicted"/>
<dbReference type="InterPro" id="IPR029058">
    <property type="entry name" value="AB_hydrolase_fold"/>
</dbReference>
<name>A0A645BPD2_9ZZZZ</name>
<dbReference type="GO" id="GO:0006508">
    <property type="term" value="P:proteolysis"/>
    <property type="evidence" value="ECO:0007669"/>
    <property type="project" value="InterPro"/>
</dbReference>
<comment type="caution">
    <text evidence="2">The sequence shown here is derived from an EMBL/GenBank/DDBJ whole genome shotgun (WGS) entry which is preliminary data.</text>
</comment>
<dbReference type="InterPro" id="IPR050278">
    <property type="entry name" value="Serine_Prot_S9B/DPPIV"/>
</dbReference>
<protein>
    <recommendedName>
        <fullName evidence="1">Peptidase S9 prolyl oligopeptidase catalytic domain-containing protein</fullName>
    </recommendedName>
</protein>
<dbReference type="GO" id="GO:0008239">
    <property type="term" value="F:dipeptidyl-peptidase activity"/>
    <property type="evidence" value="ECO:0007669"/>
    <property type="project" value="TreeGrafter"/>
</dbReference>
<dbReference type="InterPro" id="IPR001375">
    <property type="entry name" value="Peptidase_S9_cat"/>
</dbReference>
<dbReference type="SUPFAM" id="SSF53474">
    <property type="entry name" value="alpha/beta-Hydrolases"/>
    <property type="match status" value="1"/>
</dbReference>
<evidence type="ECO:0000313" key="2">
    <source>
        <dbReference type="EMBL" id="MPM67145.1"/>
    </source>
</evidence>
<dbReference type="Gene3D" id="3.40.50.1820">
    <property type="entry name" value="alpha/beta hydrolase"/>
    <property type="match status" value="1"/>
</dbReference>
<accession>A0A645BPD2</accession>
<dbReference type="GO" id="GO:0008236">
    <property type="term" value="F:serine-type peptidase activity"/>
    <property type="evidence" value="ECO:0007669"/>
    <property type="project" value="InterPro"/>
</dbReference>
<dbReference type="PANTHER" id="PTHR11731">
    <property type="entry name" value="PROTEASE FAMILY S9B,C DIPEPTIDYL-PEPTIDASE IV-RELATED"/>
    <property type="match status" value="1"/>
</dbReference>
<dbReference type="PANTHER" id="PTHR11731:SF193">
    <property type="entry name" value="DIPEPTIDYL PEPTIDASE 9"/>
    <property type="match status" value="1"/>
</dbReference>
<dbReference type="EMBL" id="VSSQ01021515">
    <property type="protein sequence ID" value="MPM67145.1"/>
    <property type="molecule type" value="Genomic_DNA"/>
</dbReference>
<dbReference type="AlphaFoldDB" id="A0A645BPD2"/>
<sequence length="444" mass="51312">MKDDKAIFIYDRYDVWQIDPTGEKAPINITDGVGRKERKTFRIVRVDEVLLPPGTPGVKLTPIKPKETIYFSVFDDINKWNGYYFKEMGKKNATMKPWVYEPYTFMYLNRSKDGKVITYVKHNFANSPDVWVTKDNFKTQTKITDINPQQKEYVWGTNELVRWKSNNGFDCDGILYKPENFDPTKKYPMIVYFYETRSELLHYYMAPAPSRSTVNITFFTSNGYLVFMPDIHYTIGHPGKSALDCIVPGVELLCKNPWLDRDNIGIQGQSWGGYQVAYMVTQPQVFKWKAAGAGAPVSNMTSAYGGIRWGSGMVRQFQYEHTQSRIGKTLWDGFDLYIENSPIFFANKIETPLLIMSNDKDEAVPWYQGIEYMTALRRLGKPAWMLQYNNETHNLSDRVNAKDLSIRLSQFFDHFLKGAPMPVWMKSGVPATLKGIDWGLELEK</sequence>